<gene>
    <name evidence="2" type="ORF">Cvel_13352</name>
</gene>
<feature type="region of interest" description="Disordered" evidence="1">
    <location>
        <begin position="163"/>
        <end position="189"/>
    </location>
</feature>
<dbReference type="AlphaFoldDB" id="A0A0G4IDN0"/>
<evidence type="ECO:0000256" key="1">
    <source>
        <dbReference type="SAM" id="MobiDB-lite"/>
    </source>
</evidence>
<dbReference type="VEuPathDB" id="CryptoDB:Cvel_13352"/>
<feature type="compositionally biased region" description="Basic and acidic residues" evidence="1">
    <location>
        <begin position="163"/>
        <end position="176"/>
    </location>
</feature>
<feature type="region of interest" description="Disordered" evidence="1">
    <location>
        <begin position="1"/>
        <end position="86"/>
    </location>
</feature>
<feature type="compositionally biased region" description="Polar residues" evidence="1">
    <location>
        <begin position="30"/>
        <end position="51"/>
    </location>
</feature>
<feature type="compositionally biased region" description="Basic and acidic residues" evidence="1">
    <location>
        <begin position="59"/>
        <end position="69"/>
    </location>
</feature>
<organism evidence="2">
    <name type="scientific">Chromera velia CCMP2878</name>
    <dbReference type="NCBI Taxonomy" id="1169474"/>
    <lineage>
        <taxon>Eukaryota</taxon>
        <taxon>Sar</taxon>
        <taxon>Alveolata</taxon>
        <taxon>Colpodellida</taxon>
        <taxon>Chromeraceae</taxon>
        <taxon>Chromera</taxon>
    </lineage>
</organism>
<accession>A0A0G4IDN0</accession>
<dbReference type="EMBL" id="CDMZ01005851">
    <property type="protein sequence ID" value="CEM55197.1"/>
    <property type="molecule type" value="Genomic_DNA"/>
</dbReference>
<reference evidence="2" key="1">
    <citation type="submission" date="2014-11" db="EMBL/GenBank/DDBJ databases">
        <authorList>
            <person name="Otto D Thomas"/>
            <person name="Naeem Raeece"/>
        </authorList>
    </citation>
    <scope>NUCLEOTIDE SEQUENCE</scope>
</reference>
<sequence>METASQGPSVSDFLGGEAEAPGSQGGLMPSDSTKTTTTGGPSDRNIAQGSLPTLPESPPRGEAESHSGRYNDSGAVRCPPLSPRSVSIPEVLRNFPVEMSHAAELLLSTVVRDDARKVEEEKEEKERALAAQREAEAKTNELFAELEGIRQIAEREQELRREEQRQLENITRERDAAVTSRKPGANLQT</sequence>
<name>A0A0G4IDN0_9ALVE</name>
<evidence type="ECO:0000313" key="2">
    <source>
        <dbReference type="EMBL" id="CEM55197.1"/>
    </source>
</evidence>
<protein>
    <submittedName>
        <fullName evidence="2">Uncharacterized protein</fullName>
    </submittedName>
</protein>
<proteinExistence type="predicted"/>